<evidence type="ECO:0000256" key="8">
    <source>
        <dbReference type="RuleBase" id="RU003421"/>
    </source>
</evidence>
<comment type="catalytic activity">
    <reaction evidence="1 8">
        <text>Release of N-terminal proline from a peptide.</text>
        <dbReference type="EC" id="3.4.11.5"/>
    </reaction>
</comment>
<keyword evidence="5" id="KW-0963">Cytoplasm</keyword>
<accession>A0ABR0K8X2</accession>
<evidence type="ECO:0000256" key="1">
    <source>
        <dbReference type="ARBA" id="ARBA00001585"/>
    </source>
</evidence>
<dbReference type="PANTHER" id="PTHR43722">
    <property type="entry name" value="PROLINE IMINOPEPTIDASE"/>
    <property type="match status" value="1"/>
</dbReference>
<dbReference type="Proteomes" id="UP001345013">
    <property type="component" value="Unassembled WGS sequence"/>
</dbReference>
<evidence type="ECO:0000256" key="7">
    <source>
        <dbReference type="ARBA" id="ARBA00022801"/>
    </source>
</evidence>
<keyword evidence="6 8" id="KW-0645">Protease</keyword>
<comment type="subcellular location">
    <subcellularLocation>
        <location evidence="2">Cytoplasm</location>
    </subcellularLocation>
</comment>
<keyword evidence="11" id="KW-1185">Reference proteome</keyword>
<reference evidence="10 11" key="1">
    <citation type="submission" date="2023-08" db="EMBL/GenBank/DDBJ databases">
        <title>Black Yeasts Isolated from many extreme environments.</title>
        <authorList>
            <person name="Coleine C."/>
            <person name="Stajich J.E."/>
            <person name="Selbmann L."/>
        </authorList>
    </citation>
    <scope>NUCLEOTIDE SEQUENCE [LARGE SCALE GENOMIC DNA]</scope>
    <source>
        <strain evidence="10 11">CCFEE 5885</strain>
    </source>
</reference>
<evidence type="ECO:0000256" key="2">
    <source>
        <dbReference type="ARBA" id="ARBA00004496"/>
    </source>
</evidence>
<protein>
    <recommendedName>
        <fullName evidence="8">Proline iminopeptidase</fullName>
        <ecNumber evidence="8">3.4.11.5</ecNumber>
    </recommendedName>
</protein>
<feature type="domain" description="AB hydrolase-1" evidence="9">
    <location>
        <begin position="35"/>
        <end position="206"/>
    </location>
</feature>
<dbReference type="Pfam" id="PF00561">
    <property type="entry name" value="Abhydrolase_1"/>
    <property type="match status" value="1"/>
</dbReference>
<dbReference type="InterPro" id="IPR000073">
    <property type="entry name" value="AB_hydrolase_1"/>
</dbReference>
<gene>
    <name evidence="10" type="ORF">LTR24_005563</name>
</gene>
<dbReference type="Gene3D" id="3.40.50.1820">
    <property type="entry name" value="alpha/beta hydrolase"/>
    <property type="match status" value="1"/>
</dbReference>
<dbReference type="EMBL" id="JAVRRG010000064">
    <property type="protein sequence ID" value="KAK5092122.1"/>
    <property type="molecule type" value="Genomic_DNA"/>
</dbReference>
<dbReference type="NCBIfam" id="TIGR01249">
    <property type="entry name" value="pro_imino_pep_1"/>
    <property type="match status" value="1"/>
</dbReference>
<evidence type="ECO:0000256" key="6">
    <source>
        <dbReference type="ARBA" id="ARBA00022670"/>
    </source>
</evidence>
<comment type="caution">
    <text evidence="10">The sequence shown here is derived from an EMBL/GenBank/DDBJ whole genome shotgun (WGS) entry which is preliminary data.</text>
</comment>
<comment type="similarity">
    <text evidence="3 8">Belongs to the peptidase S33 family.</text>
</comment>
<evidence type="ECO:0000256" key="4">
    <source>
        <dbReference type="ARBA" id="ARBA00022438"/>
    </source>
</evidence>
<sequence length="263" mass="29803">MQGYNHEEAFDEGYIQVSDIHKVYYTQYGRQDGKTVLFLHGGPGGGTSKANTEFFDPSIYRVVLIDQRGGGKSRPVAEVRENTTQLLIADIETLRTKLSIESWDVVFGGSWGSTLSLAYAQAHPTVVRALVLRGIFLGMNWEFDWTLRGGGASTLFPDRWADFVGYLPEDKRSDPMKAYHELLMSEGHATSLKAAWHWNRWELSVSTLTLAEDAYAKLDDEDWCLQHARIEAHYFVNENFSAGDKAILRPENIERIKNIPRSI</sequence>
<evidence type="ECO:0000256" key="5">
    <source>
        <dbReference type="ARBA" id="ARBA00022490"/>
    </source>
</evidence>
<dbReference type="PANTHER" id="PTHR43722:SF1">
    <property type="entry name" value="PROLINE IMINOPEPTIDASE"/>
    <property type="match status" value="1"/>
</dbReference>
<proteinExistence type="inferred from homology"/>
<dbReference type="InterPro" id="IPR029058">
    <property type="entry name" value="AB_hydrolase_fold"/>
</dbReference>
<keyword evidence="4 8" id="KW-0031">Aminopeptidase</keyword>
<name>A0ABR0K8X2_9EURO</name>
<dbReference type="InterPro" id="IPR002410">
    <property type="entry name" value="Peptidase_S33"/>
</dbReference>
<dbReference type="SUPFAM" id="SSF53474">
    <property type="entry name" value="alpha/beta-Hydrolases"/>
    <property type="match status" value="1"/>
</dbReference>
<dbReference type="EC" id="3.4.11.5" evidence="8"/>
<keyword evidence="7 8" id="KW-0378">Hydrolase</keyword>
<evidence type="ECO:0000259" key="9">
    <source>
        <dbReference type="Pfam" id="PF00561"/>
    </source>
</evidence>
<evidence type="ECO:0000313" key="11">
    <source>
        <dbReference type="Proteomes" id="UP001345013"/>
    </source>
</evidence>
<dbReference type="InterPro" id="IPR005944">
    <property type="entry name" value="Pro_iminopeptidase"/>
</dbReference>
<evidence type="ECO:0000256" key="3">
    <source>
        <dbReference type="ARBA" id="ARBA00010088"/>
    </source>
</evidence>
<evidence type="ECO:0000313" key="10">
    <source>
        <dbReference type="EMBL" id="KAK5092122.1"/>
    </source>
</evidence>
<dbReference type="PRINTS" id="PR00793">
    <property type="entry name" value="PROAMNOPTASE"/>
</dbReference>
<organism evidence="10 11">
    <name type="scientific">Lithohypha guttulata</name>
    <dbReference type="NCBI Taxonomy" id="1690604"/>
    <lineage>
        <taxon>Eukaryota</taxon>
        <taxon>Fungi</taxon>
        <taxon>Dikarya</taxon>
        <taxon>Ascomycota</taxon>
        <taxon>Pezizomycotina</taxon>
        <taxon>Eurotiomycetes</taxon>
        <taxon>Chaetothyriomycetidae</taxon>
        <taxon>Chaetothyriales</taxon>
        <taxon>Trichomeriaceae</taxon>
        <taxon>Lithohypha</taxon>
    </lineage>
</organism>